<evidence type="ECO:0000256" key="2">
    <source>
        <dbReference type="SAM" id="MobiDB-lite"/>
    </source>
</evidence>
<keyword evidence="4" id="KW-1185">Reference proteome</keyword>
<gene>
    <name evidence="3" type="ORF">L207DRAFT_607776</name>
</gene>
<dbReference type="Proteomes" id="UP000235786">
    <property type="component" value="Unassembled WGS sequence"/>
</dbReference>
<evidence type="ECO:0000313" key="3">
    <source>
        <dbReference type="EMBL" id="PMD33183.1"/>
    </source>
</evidence>
<feature type="compositionally biased region" description="Basic and acidic residues" evidence="2">
    <location>
        <begin position="459"/>
        <end position="473"/>
    </location>
</feature>
<dbReference type="EMBL" id="KZ613956">
    <property type="protein sequence ID" value="PMD33183.1"/>
    <property type="molecule type" value="Genomic_DNA"/>
</dbReference>
<evidence type="ECO:0000256" key="1">
    <source>
        <dbReference type="SAM" id="Coils"/>
    </source>
</evidence>
<reference evidence="3 4" key="1">
    <citation type="submission" date="2016-04" db="EMBL/GenBank/DDBJ databases">
        <title>A degradative enzymes factory behind the ericoid mycorrhizal symbiosis.</title>
        <authorList>
            <consortium name="DOE Joint Genome Institute"/>
            <person name="Martino E."/>
            <person name="Morin E."/>
            <person name="Grelet G."/>
            <person name="Kuo A."/>
            <person name="Kohler A."/>
            <person name="Daghino S."/>
            <person name="Barry K."/>
            <person name="Choi C."/>
            <person name="Cichocki N."/>
            <person name="Clum A."/>
            <person name="Copeland A."/>
            <person name="Hainaut M."/>
            <person name="Haridas S."/>
            <person name="Labutti K."/>
            <person name="Lindquist E."/>
            <person name="Lipzen A."/>
            <person name="Khouja H.-R."/>
            <person name="Murat C."/>
            <person name="Ohm R."/>
            <person name="Olson A."/>
            <person name="Spatafora J."/>
            <person name="Veneault-Fourrey C."/>
            <person name="Henrissat B."/>
            <person name="Grigoriev I."/>
            <person name="Martin F."/>
            <person name="Perotto S."/>
        </authorList>
    </citation>
    <scope>NUCLEOTIDE SEQUENCE [LARGE SCALE GENOMIC DNA]</scope>
    <source>
        <strain evidence="3 4">F</strain>
    </source>
</reference>
<feature type="region of interest" description="Disordered" evidence="2">
    <location>
        <begin position="459"/>
        <end position="524"/>
    </location>
</feature>
<name>A0A2J6R3V8_HYAVF</name>
<feature type="coiled-coil region" evidence="1">
    <location>
        <begin position="194"/>
        <end position="258"/>
    </location>
</feature>
<protein>
    <submittedName>
        <fullName evidence="3">Uncharacterized protein</fullName>
    </submittedName>
</protein>
<keyword evidence="1" id="KW-0175">Coiled coil</keyword>
<feature type="coiled-coil region" evidence="1">
    <location>
        <begin position="340"/>
        <end position="378"/>
    </location>
</feature>
<proteinExistence type="predicted"/>
<organism evidence="3 4">
    <name type="scientific">Hyaloscypha variabilis (strain UAMH 11265 / GT02V1 / F)</name>
    <name type="common">Meliniomyces variabilis</name>
    <dbReference type="NCBI Taxonomy" id="1149755"/>
    <lineage>
        <taxon>Eukaryota</taxon>
        <taxon>Fungi</taxon>
        <taxon>Dikarya</taxon>
        <taxon>Ascomycota</taxon>
        <taxon>Pezizomycotina</taxon>
        <taxon>Leotiomycetes</taxon>
        <taxon>Helotiales</taxon>
        <taxon>Hyaloscyphaceae</taxon>
        <taxon>Hyaloscypha</taxon>
        <taxon>Hyaloscypha variabilis</taxon>
    </lineage>
</organism>
<sequence>MDCIPFNEIDDEQLTKLTAASDVDNMASTPDALATTQAQSVNLALINSTTASGFKFSPDAKDFTPSSSFGSSSGASLPTTNEILLAPHVQPQISVPYILPGHEGPTGSIHLDEFLQPARLSGLVAQSTPHFDHDILDDDPADLIPSTVMEAVQPPRPEEVVDRLGLKDAVKHKPSFTTKQYHSQPEENSLTSILARANRDRMESDRKLELAEARADELWEEVKRLQCEEQRRIPFAELNQLRVQLEETKQLLSDALERNLLLQRVFYGTEEVSAAKEVISLKAKVLSLENKLGHFHDAGKRLQDLHYWPPKKLNRQLGKSLAANGATAKEELEAMGAEEIFRLREELHEARQENQEEIDRLRSLAERLQRQLDDAYDDNASLRPLVGQVRTLKRTLRKKIVFAAGQMGRKLQDFTRLMDYGRMLMEKNEDLNVENDQLRKELENMKAEKQARERFEAIRAEKQREDDGDKAIDDLINQENAFRQERSQEPPALITTPTPSSSAGSGSSTSPPLHIASTEGTSSE</sequence>
<accession>A0A2J6R3V8</accession>
<dbReference type="AlphaFoldDB" id="A0A2J6R3V8"/>
<feature type="compositionally biased region" description="Low complexity" evidence="2">
    <location>
        <begin position="495"/>
        <end position="512"/>
    </location>
</feature>
<evidence type="ECO:0000313" key="4">
    <source>
        <dbReference type="Proteomes" id="UP000235786"/>
    </source>
</evidence>